<dbReference type="AlphaFoldDB" id="A0A7G9YSJ3"/>
<proteinExistence type="predicted"/>
<keyword evidence="1" id="KW-0812">Transmembrane</keyword>
<organism evidence="2">
    <name type="scientific">Candidatus Methanophagaceae archaeon ANME-1 ERB6</name>
    <dbReference type="NCBI Taxonomy" id="2759912"/>
    <lineage>
        <taxon>Archaea</taxon>
        <taxon>Methanobacteriati</taxon>
        <taxon>Methanobacteriota</taxon>
        <taxon>Stenosarchaea group</taxon>
        <taxon>Methanomicrobia</taxon>
        <taxon>Candidatus Methanophagales</taxon>
        <taxon>Candidatus Methanophagaceae</taxon>
    </lineage>
</organism>
<dbReference type="EMBL" id="MT631457">
    <property type="protein sequence ID" value="QNO50977.1"/>
    <property type="molecule type" value="Genomic_DNA"/>
</dbReference>
<reference evidence="2" key="1">
    <citation type="submission" date="2020-06" db="EMBL/GenBank/DDBJ databases">
        <title>Unique genomic features of the anaerobic methanotrophic archaea.</title>
        <authorList>
            <person name="Chadwick G.L."/>
            <person name="Skennerton C.T."/>
            <person name="Laso-Perez R."/>
            <person name="Leu A.O."/>
            <person name="Speth D.R."/>
            <person name="Yu H."/>
            <person name="Morgan-Lang C."/>
            <person name="Hatzenpichler R."/>
            <person name="Goudeau D."/>
            <person name="Malmstrom R."/>
            <person name="Brazelton W.J."/>
            <person name="Woyke T."/>
            <person name="Hallam S.J."/>
            <person name="Tyson G.W."/>
            <person name="Wegener G."/>
            <person name="Boetius A."/>
            <person name="Orphan V."/>
        </authorList>
    </citation>
    <scope>NUCLEOTIDE SEQUENCE</scope>
</reference>
<evidence type="ECO:0000313" key="2">
    <source>
        <dbReference type="EMBL" id="QNO50977.1"/>
    </source>
</evidence>
<name>A0A7G9YSJ3_9EURY</name>
<dbReference type="PROSITE" id="PS51257">
    <property type="entry name" value="PROKAR_LIPOPROTEIN"/>
    <property type="match status" value="1"/>
</dbReference>
<protein>
    <submittedName>
        <fullName evidence="2">Uncharacterized protein</fullName>
    </submittedName>
</protein>
<accession>A0A7G9YSJ3</accession>
<feature type="transmembrane region" description="Helical" evidence="1">
    <location>
        <begin position="12"/>
        <end position="32"/>
    </location>
</feature>
<gene>
    <name evidence="2" type="ORF">LCGFKGIO_00010</name>
</gene>
<keyword evidence="1" id="KW-1133">Transmembrane helix</keyword>
<evidence type="ECO:0000256" key="1">
    <source>
        <dbReference type="SAM" id="Phobius"/>
    </source>
</evidence>
<keyword evidence="1" id="KW-0472">Membrane</keyword>
<sequence>MNRKKHAPLKSPIFLGYGIAIVACKLAATIRIEIVAVPEPVVPVLLFL</sequence>